<keyword evidence="1" id="KW-0678">Repressor</keyword>
<evidence type="ECO:0000256" key="3">
    <source>
        <dbReference type="ARBA" id="ARBA00023125"/>
    </source>
</evidence>
<protein>
    <submittedName>
        <fullName evidence="5">DNA-binding LacI/PurR family transcriptional regulator</fullName>
    </submittedName>
</protein>
<keyword evidence="2" id="KW-0805">Transcription regulation</keyword>
<evidence type="ECO:0000256" key="4">
    <source>
        <dbReference type="ARBA" id="ARBA00023163"/>
    </source>
</evidence>
<accession>A0ABU1HWJ8</accession>
<keyword evidence="3 5" id="KW-0238">DNA-binding</keyword>
<reference evidence="5 6" key="1">
    <citation type="submission" date="2023-08" db="EMBL/GenBank/DDBJ databases">
        <title>Functional and genomic diversity of the sorghum phyllosphere microbiome.</title>
        <authorList>
            <person name="Shade A."/>
        </authorList>
    </citation>
    <scope>NUCLEOTIDE SEQUENCE [LARGE SCALE GENOMIC DNA]</scope>
    <source>
        <strain evidence="5 6">SORGH_AS_0445</strain>
    </source>
</reference>
<dbReference type="EMBL" id="JAVIZQ010000001">
    <property type="protein sequence ID" value="MDR6144038.1"/>
    <property type="molecule type" value="Genomic_DNA"/>
</dbReference>
<evidence type="ECO:0000313" key="6">
    <source>
        <dbReference type="Proteomes" id="UP001249291"/>
    </source>
</evidence>
<keyword evidence="4" id="KW-0804">Transcription</keyword>
<comment type="caution">
    <text evidence="5">The sequence shown here is derived from an EMBL/GenBank/DDBJ whole genome shotgun (WGS) entry which is preliminary data.</text>
</comment>
<dbReference type="InterPro" id="IPR028082">
    <property type="entry name" value="Peripla_BP_I"/>
</dbReference>
<name>A0ABU1HWJ8_9MICO</name>
<dbReference type="PANTHER" id="PTHR30146">
    <property type="entry name" value="LACI-RELATED TRANSCRIPTIONAL REPRESSOR"/>
    <property type="match status" value="1"/>
</dbReference>
<gene>
    <name evidence="5" type="ORF">QE375_003592</name>
</gene>
<organism evidence="5 6">
    <name type="scientific">Microbacterium foliorum</name>
    <dbReference type="NCBI Taxonomy" id="104336"/>
    <lineage>
        <taxon>Bacteria</taxon>
        <taxon>Bacillati</taxon>
        <taxon>Actinomycetota</taxon>
        <taxon>Actinomycetes</taxon>
        <taxon>Micrococcales</taxon>
        <taxon>Microbacteriaceae</taxon>
        <taxon>Microbacterium</taxon>
    </lineage>
</organism>
<dbReference type="Gene3D" id="3.40.50.2300">
    <property type="match status" value="1"/>
</dbReference>
<sequence length="84" mass="8943">MIVGASALEFSAVTADNHDAARLLADALVRAGKRRFVILAAPIAEITSKDRLDGFLQGLAEHGISVPESDIVHRPFSVTADMQT</sequence>
<dbReference type="RefSeq" id="WP_396654549.1">
    <property type="nucleotide sequence ID" value="NZ_JAVIZQ010000001.1"/>
</dbReference>
<proteinExistence type="predicted"/>
<dbReference type="Proteomes" id="UP001249291">
    <property type="component" value="Unassembled WGS sequence"/>
</dbReference>
<dbReference type="PANTHER" id="PTHR30146:SF148">
    <property type="entry name" value="HTH-TYPE TRANSCRIPTIONAL REPRESSOR PURR-RELATED"/>
    <property type="match status" value="1"/>
</dbReference>
<evidence type="ECO:0000256" key="1">
    <source>
        <dbReference type="ARBA" id="ARBA00022491"/>
    </source>
</evidence>
<dbReference type="SUPFAM" id="SSF53822">
    <property type="entry name" value="Periplasmic binding protein-like I"/>
    <property type="match status" value="1"/>
</dbReference>
<evidence type="ECO:0000256" key="2">
    <source>
        <dbReference type="ARBA" id="ARBA00023015"/>
    </source>
</evidence>
<dbReference type="GO" id="GO:0003677">
    <property type="term" value="F:DNA binding"/>
    <property type="evidence" value="ECO:0007669"/>
    <property type="project" value="UniProtKB-KW"/>
</dbReference>
<evidence type="ECO:0000313" key="5">
    <source>
        <dbReference type="EMBL" id="MDR6144038.1"/>
    </source>
</evidence>
<keyword evidence="6" id="KW-1185">Reference proteome</keyword>